<accession>A0A0N4Y8W0</accession>
<evidence type="ECO:0000313" key="3">
    <source>
        <dbReference type="WBParaSite" id="NBR_0001269201-mRNA-1"/>
    </source>
</evidence>
<dbReference type="Proteomes" id="UP000271162">
    <property type="component" value="Unassembled WGS sequence"/>
</dbReference>
<evidence type="ECO:0000313" key="2">
    <source>
        <dbReference type="Proteomes" id="UP000271162"/>
    </source>
</evidence>
<sequence>MPQAVRSLREEVQKMGLGERFVFPNRERPARPGSLALIAAALERFLLPNSYTLMAVLSKIRQNSVRAPDARMSQVFSWTF</sequence>
<protein>
    <submittedName>
        <fullName evidence="3">Rho-GAP domain-containing protein</fullName>
    </submittedName>
</protein>
<dbReference type="AlphaFoldDB" id="A0A0N4Y8W0"/>
<dbReference type="EMBL" id="UYSL01020828">
    <property type="protein sequence ID" value="VDL76282.1"/>
    <property type="molecule type" value="Genomic_DNA"/>
</dbReference>
<proteinExistence type="predicted"/>
<evidence type="ECO:0000313" key="1">
    <source>
        <dbReference type="EMBL" id="VDL76282.1"/>
    </source>
</evidence>
<organism evidence="3">
    <name type="scientific">Nippostrongylus brasiliensis</name>
    <name type="common">Rat hookworm</name>
    <dbReference type="NCBI Taxonomy" id="27835"/>
    <lineage>
        <taxon>Eukaryota</taxon>
        <taxon>Metazoa</taxon>
        <taxon>Ecdysozoa</taxon>
        <taxon>Nematoda</taxon>
        <taxon>Chromadorea</taxon>
        <taxon>Rhabditida</taxon>
        <taxon>Rhabditina</taxon>
        <taxon>Rhabditomorpha</taxon>
        <taxon>Strongyloidea</taxon>
        <taxon>Heligmosomidae</taxon>
        <taxon>Nippostrongylus</taxon>
    </lineage>
</organism>
<reference evidence="3" key="1">
    <citation type="submission" date="2017-02" db="UniProtKB">
        <authorList>
            <consortium name="WormBaseParasite"/>
        </authorList>
    </citation>
    <scope>IDENTIFICATION</scope>
</reference>
<gene>
    <name evidence="1" type="ORF">NBR_LOCUS12693</name>
</gene>
<name>A0A0N4Y8W0_NIPBR</name>
<reference evidence="1 2" key="2">
    <citation type="submission" date="2018-11" db="EMBL/GenBank/DDBJ databases">
        <authorList>
            <consortium name="Pathogen Informatics"/>
        </authorList>
    </citation>
    <scope>NUCLEOTIDE SEQUENCE [LARGE SCALE GENOMIC DNA]</scope>
</reference>
<dbReference type="WBParaSite" id="NBR_0001269201-mRNA-1">
    <property type="protein sequence ID" value="NBR_0001269201-mRNA-1"/>
    <property type="gene ID" value="NBR_0001269201"/>
</dbReference>
<keyword evidence="2" id="KW-1185">Reference proteome</keyword>